<sequence>MISIGDPPVTPKPVRRSRNHWPSYVLISVLVLAAGCCGAYRWFIYDLEGRPPELTAEYTSSEALLVAEDLAGQLIAELPVDDEGFTVFGSRGWITRTCTSGWDDNASWDGFVSVSVNYGFDVHESDLEQRLAHAQLIFDALEELGLEPTKEPQGDTDIVVSAERDDGLTVQYSSFYGLDIGTDCVVQDNEPVYTPPHVRIAPESDYQDFARWPETN</sequence>
<dbReference type="RefSeq" id="WP_270112762.1">
    <property type="nucleotide sequence ID" value="NZ_JAPZVP010000026.1"/>
</dbReference>
<keyword evidence="1" id="KW-0812">Transmembrane</keyword>
<organism evidence="2 3">
    <name type="scientific">Glycomyces luteolus</name>
    <dbReference type="NCBI Taxonomy" id="2670330"/>
    <lineage>
        <taxon>Bacteria</taxon>
        <taxon>Bacillati</taxon>
        <taxon>Actinomycetota</taxon>
        <taxon>Actinomycetes</taxon>
        <taxon>Glycomycetales</taxon>
        <taxon>Glycomycetaceae</taxon>
        <taxon>Glycomyces</taxon>
    </lineage>
</organism>
<feature type="transmembrane region" description="Helical" evidence="1">
    <location>
        <begin position="21"/>
        <end position="43"/>
    </location>
</feature>
<reference evidence="2" key="1">
    <citation type="submission" date="2022-12" db="EMBL/GenBank/DDBJ databases">
        <title>Gycomyces niveus sp.nov.,a novel actinomycete isolated from soil in Shouguan.</title>
        <authorList>
            <person name="Yang X."/>
        </authorList>
    </citation>
    <scope>NUCLEOTIDE SEQUENCE</scope>
    <source>
        <strain evidence="2">NEAU-A15</strain>
    </source>
</reference>
<proteinExistence type="predicted"/>
<dbReference type="EMBL" id="JAPZVP010000026">
    <property type="protein sequence ID" value="MDA1362678.1"/>
    <property type="molecule type" value="Genomic_DNA"/>
</dbReference>
<keyword evidence="3" id="KW-1185">Reference proteome</keyword>
<evidence type="ECO:0000313" key="3">
    <source>
        <dbReference type="Proteomes" id="UP001146067"/>
    </source>
</evidence>
<protein>
    <submittedName>
        <fullName evidence="2">Uncharacterized protein</fullName>
    </submittedName>
</protein>
<accession>A0A9X3PFT6</accession>
<keyword evidence="1" id="KW-0472">Membrane</keyword>
<dbReference type="AlphaFoldDB" id="A0A9X3PFT6"/>
<dbReference type="Proteomes" id="UP001146067">
    <property type="component" value="Unassembled WGS sequence"/>
</dbReference>
<gene>
    <name evidence="2" type="ORF">O1R50_23855</name>
</gene>
<keyword evidence="1" id="KW-1133">Transmembrane helix</keyword>
<evidence type="ECO:0000256" key="1">
    <source>
        <dbReference type="SAM" id="Phobius"/>
    </source>
</evidence>
<evidence type="ECO:0000313" key="2">
    <source>
        <dbReference type="EMBL" id="MDA1362678.1"/>
    </source>
</evidence>
<name>A0A9X3PFT6_9ACTN</name>
<comment type="caution">
    <text evidence="2">The sequence shown here is derived from an EMBL/GenBank/DDBJ whole genome shotgun (WGS) entry which is preliminary data.</text>
</comment>